<protein>
    <recommendedName>
        <fullName evidence="7">RRM domain-containing protein</fullName>
    </recommendedName>
</protein>
<reference evidence="5 6" key="1">
    <citation type="submission" date="2023-10" db="EMBL/GenBank/DDBJ databases">
        <title>Draft Genome Sequence of Candida saopaulonensis from a very Premature Infant with Sepsis.</title>
        <authorList>
            <person name="Ning Y."/>
            <person name="Dai R."/>
            <person name="Xiao M."/>
            <person name="Xu Y."/>
            <person name="Yan Q."/>
            <person name="Zhang L."/>
        </authorList>
    </citation>
    <scope>NUCLEOTIDE SEQUENCE [LARGE SCALE GENOMIC DNA]</scope>
    <source>
        <strain evidence="5 6">19XY460</strain>
    </source>
</reference>
<feature type="compositionally biased region" description="Basic and acidic residues" evidence="4">
    <location>
        <begin position="7"/>
        <end position="34"/>
    </location>
</feature>
<evidence type="ECO:0000256" key="4">
    <source>
        <dbReference type="SAM" id="MobiDB-lite"/>
    </source>
</evidence>
<evidence type="ECO:0008006" key="7">
    <source>
        <dbReference type="Google" id="ProtNLM"/>
    </source>
</evidence>
<dbReference type="InterPro" id="IPR035979">
    <property type="entry name" value="RBD_domain_sf"/>
</dbReference>
<dbReference type="GO" id="GO:0003723">
    <property type="term" value="F:RNA binding"/>
    <property type="evidence" value="ECO:0007669"/>
    <property type="project" value="UniProtKB-KW"/>
</dbReference>
<evidence type="ECO:0000313" key="5">
    <source>
        <dbReference type="EMBL" id="WPK26963.1"/>
    </source>
</evidence>
<dbReference type="CDD" id="cd12232">
    <property type="entry name" value="RRM3_U2AF65"/>
    <property type="match status" value="1"/>
</dbReference>
<dbReference type="GeneID" id="88175395"/>
<keyword evidence="3" id="KW-0508">mRNA splicing</keyword>
<dbReference type="GO" id="GO:0006397">
    <property type="term" value="P:mRNA processing"/>
    <property type="evidence" value="ECO:0007669"/>
    <property type="project" value="UniProtKB-KW"/>
</dbReference>
<name>A0AAX4HEB6_9ASCO</name>
<proteinExistence type="predicted"/>
<dbReference type="InterPro" id="IPR012677">
    <property type="entry name" value="Nucleotide-bd_a/b_plait_sf"/>
</dbReference>
<dbReference type="Proteomes" id="UP001338582">
    <property type="component" value="Chromosome 5"/>
</dbReference>
<dbReference type="Gene3D" id="3.30.70.330">
    <property type="match status" value="3"/>
</dbReference>
<dbReference type="SUPFAM" id="SSF54928">
    <property type="entry name" value="RNA-binding domain, RBD"/>
    <property type="match status" value="1"/>
</dbReference>
<accession>A0AAX4HEB6</accession>
<evidence type="ECO:0000256" key="3">
    <source>
        <dbReference type="ARBA" id="ARBA00023187"/>
    </source>
</evidence>
<dbReference type="AlphaFoldDB" id="A0AAX4HEB6"/>
<dbReference type="KEGG" id="asau:88175395"/>
<dbReference type="EMBL" id="CP138898">
    <property type="protein sequence ID" value="WPK26963.1"/>
    <property type="molecule type" value="Genomic_DNA"/>
</dbReference>
<sequence length="587" mass="67060">MNSESNSRNHNDQSRRSDHPSQNGERIRDTRGDIRQYNQGYSRRRSPMPPRDAPYNGSYGESSRDNYRSSEYDRYGDSYRNSSRGRYDQRDNGRGRGFNERDGYRGRANRNDDGRGYRNEDSRGQSPSRNRRHGHQELPQNLSEEALFERYEKKLIHLLEFPTLKTFPLKSSRWGEKPKAFENVTAQRAKLSGYFQLPTAQSSGETKLEDLMKSGNIPDDVLKAHLKIDPIDSRASRIVLVKDVDLQKVSPLKLAQYINKFLRLAELPGISLDDNIKRTEISRAHGTVICEFKSPSAATLCLCLNGKTVLGRDLEVEDRNDDFDMILNLARPQEYVVQCLPPKDRQSKELVFDVVDSPCKLSLLIDKETTETNLQDALNEIAPLRAFKLLREIGTKEALGIAFVEFYMNNEKFPDVVATVKGTREYVEKINELPMVEKAFFLCLEFSEGGKLLTSVQDCFIELNTLKGLVRNKFVQFHAKEKVIELVNILTAADYASKETMNFVKEDVKEEASKFGKVVSMHIPQPDLPIIPGTSIERQPGIGKIFIEYEDESTALKALMGMAGRCYNDRTIICAFFNHQDYLKGIF</sequence>
<dbReference type="PANTHER" id="PTHR23139">
    <property type="entry name" value="RNA-BINDING PROTEIN"/>
    <property type="match status" value="1"/>
</dbReference>
<keyword evidence="1" id="KW-0507">mRNA processing</keyword>
<gene>
    <name evidence="5" type="ORF">PUMCH_004334</name>
</gene>
<feature type="region of interest" description="Disordered" evidence="4">
    <location>
        <begin position="1"/>
        <end position="141"/>
    </location>
</feature>
<evidence type="ECO:0000256" key="2">
    <source>
        <dbReference type="ARBA" id="ARBA00022884"/>
    </source>
</evidence>
<keyword evidence="6" id="KW-1185">Reference proteome</keyword>
<evidence type="ECO:0000256" key="1">
    <source>
        <dbReference type="ARBA" id="ARBA00022664"/>
    </source>
</evidence>
<organism evidence="5 6">
    <name type="scientific">Australozyma saopauloensis</name>
    <dbReference type="NCBI Taxonomy" id="291208"/>
    <lineage>
        <taxon>Eukaryota</taxon>
        <taxon>Fungi</taxon>
        <taxon>Dikarya</taxon>
        <taxon>Ascomycota</taxon>
        <taxon>Saccharomycotina</taxon>
        <taxon>Pichiomycetes</taxon>
        <taxon>Metschnikowiaceae</taxon>
        <taxon>Australozyma</taxon>
    </lineage>
</organism>
<feature type="compositionally biased region" description="Basic and acidic residues" evidence="4">
    <location>
        <begin position="85"/>
        <end position="123"/>
    </location>
</feature>
<evidence type="ECO:0000313" key="6">
    <source>
        <dbReference type="Proteomes" id="UP001338582"/>
    </source>
</evidence>
<keyword evidence="2" id="KW-0694">RNA-binding</keyword>
<dbReference type="RefSeq" id="XP_062879342.1">
    <property type="nucleotide sequence ID" value="XM_063023272.1"/>
</dbReference>
<feature type="compositionally biased region" description="Basic and acidic residues" evidence="4">
    <location>
        <begin position="62"/>
        <end position="77"/>
    </location>
</feature>
<dbReference type="GO" id="GO:0008380">
    <property type="term" value="P:RNA splicing"/>
    <property type="evidence" value="ECO:0007669"/>
    <property type="project" value="UniProtKB-KW"/>
</dbReference>